<dbReference type="Proteomes" id="UP000683401">
    <property type="component" value="Chromosome"/>
</dbReference>
<gene>
    <name evidence="1" type="ORF">KQP88_10150</name>
</gene>
<sequence length="85" mass="9592">MSDMMPTFGARLLQQHVVDGSLWTPFKKTCRSESGWKFLSLLIWSSEIFFMYACISKFMIKGIHSPAAANSASKKTKSLTRINSI</sequence>
<reference evidence="2" key="1">
    <citation type="submission" date="2021-06" db="EMBL/GenBank/DDBJ databases">
        <title>Identification of Pseudomonas cichorii causing bacterial leaf black spot of flue-cured tobacco, a new disease in China.</title>
        <authorList>
            <person name="Lu C.-H."/>
        </authorList>
    </citation>
    <scope>NUCLEOTIDE SEQUENCE [LARGE SCALE GENOMIC DNA]</scope>
    <source>
        <strain evidence="2">LJ2</strain>
    </source>
</reference>
<protein>
    <submittedName>
        <fullName evidence="1">Uncharacterized protein</fullName>
    </submittedName>
</protein>
<dbReference type="RefSeq" id="WP_216705569.1">
    <property type="nucleotide sequence ID" value="NZ_CP076668.1"/>
</dbReference>
<organism evidence="1 2">
    <name type="scientific">Pseudomonas lijiangensis</name>
    <dbReference type="NCBI Taxonomy" id="2995658"/>
    <lineage>
        <taxon>Bacteria</taxon>
        <taxon>Pseudomonadati</taxon>
        <taxon>Pseudomonadota</taxon>
        <taxon>Gammaproteobacteria</taxon>
        <taxon>Pseudomonadales</taxon>
        <taxon>Pseudomonadaceae</taxon>
        <taxon>Pseudomonas</taxon>
    </lineage>
</organism>
<accession>A0ABX8HYK2</accession>
<evidence type="ECO:0000313" key="1">
    <source>
        <dbReference type="EMBL" id="QWU85092.1"/>
    </source>
</evidence>
<dbReference type="EMBL" id="CP076668">
    <property type="protein sequence ID" value="QWU85092.1"/>
    <property type="molecule type" value="Genomic_DNA"/>
</dbReference>
<evidence type="ECO:0000313" key="2">
    <source>
        <dbReference type="Proteomes" id="UP000683401"/>
    </source>
</evidence>
<keyword evidence="2" id="KW-1185">Reference proteome</keyword>
<name>A0ABX8HYK2_9PSED</name>
<proteinExistence type="predicted"/>